<dbReference type="AlphaFoldDB" id="A0A0G2IXZ8"/>
<dbReference type="Gene3D" id="3.40.190.10">
    <property type="entry name" value="Periplasmic binding protein-like II"/>
    <property type="match status" value="2"/>
</dbReference>
<dbReference type="SUPFAM" id="SSF53850">
    <property type="entry name" value="Periplasmic binding protein-like II"/>
    <property type="match status" value="1"/>
</dbReference>
<dbReference type="OrthoDB" id="10260248at2759"/>
<reference evidence="3" key="1">
    <citation type="journal article" date="2015" name="PLoS Genet.">
        <title>The dynamic genome and transcriptome of the human fungal pathogen Blastomyces and close relative Emmonsia.</title>
        <authorList>
            <person name="Munoz J.F."/>
            <person name="Gauthier G.M."/>
            <person name="Desjardins C.A."/>
            <person name="Gallo J.E."/>
            <person name="Holder J."/>
            <person name="Sullivan T.D."/>
            <person name="Marty A.J."/>
            <person name="Carmen J.C."/>
            <person name="Chen Z."/>
            <person name="Ding L."/>
            <person name="Gujja S."/>
            <person name="Magrini V."/>
            <person name="Misas E."/>
            <person name="Mitreva M."/>
            <person name="Priest M."/>
            <person name="Saif S."/>
            <person name="Whiston E.A."/>
            <person name="Young S."/>
            <person name="Zeng Q."/>
            <person name="Goldman W.E."/>
            <person name="Mardis E.R."/>
            <person name="Taylor J.W."/>
            <person name="McEwen J.G."/>
            <person name="Clay O.K."/>
            <person name="Klein B.S."/>
            <person name="Cuomo C.A."/>
        </authorList>
    </citation>
    <scope>NUCLEOTIDE SEQUENCE [LARGE SCALE GENOMIC DNA]</scope>
    <source>
        <strain evidence="3">UAMH 3008</strain>
    </source>
</reference>
<dbReference type="Pfam" id="PF12849">
    <property type="entry name" value="PBP_like_2"/>
    <property type="match status" value="1"/>
</dbReference>
<dbReference type="InterPro" id="IPR052738">
    <property type="entry name" value="ABC-Tungstate_binding"/>
</dbReference>
<proteinExistence type="predicted"/>
<name>A0A0G2IXZ8_9EURO</name>
<accession>A0A0G2IXZ8</accession>
<evidence type="ECO:0000313" key="2">
    <source>
        <dbReference type="EMBL" id="KKZ60134.1"/>
    </source>
</evidence>
<dbReference type="InterPro" id="IPR006624">
    <property type="entry name" value="Beta-propeller_rpt_TECPR"/>
</dbReference>
<dbReference type="Proteomes" id="UP000034164">
    <property type="component" value="Unassembled WGS sequence"/>
</dbReference>
<dbReference type="EMBL" id="LCZI01001579">
    <property type="protein sequence ID" value="KKZ60134.1"/>
    <property type="molecule type" value="Genomic_DNA"/>
</dbReference>
<feature type="domain" description="PBP" evidence="1">
    <location>
        <begin position="295"/>
        <end position="522"/>
    </location>
</feature>
<sequence length="542" mass="60130">MAIVQIAINGNDCYQLLDNGTVKQYNAPVSYLWKTLDDNIGNAQIVVGDNGVYLRRSSGDGDVYRRNGNSWDHIGHNADKIWASGSNNLYKWSSNTKEIEKYTFSGEQWQVIDKSPGFKDLAVDGDAVYQLRTDGSAWKYDNGWHRLDANGHLSEIAAGGGHLYMRHNNGQVFHYNGTIHWTRIGDNDSHAVQIAAGDNGVFKRRQNGGIYKYVSGTSWKKVSGDIANCGITAARFLYRVTTEGTISRFVLNDTIWQMLQPPNGWRTTTVPPAEVYDGGYTDASEIWLKIGNGAAGQSHLIKALADAFIQFKVAHGERPFKVAWYKSDTTESINYMKNGIVDACITYNAAAEQLAIDQNIAGSPSYYAFREHFLLVGPPSNPANLDSGESAEEAFQSIYAVAESGKNVKFLSRFDKSATNIKESELWIKIGQAPWAQTKSQWYHENAEYPIQALTTAAKLGEYTLTDWGTYLSVTSDVQKNLTIYKKGTDKDDDPLLMPAHLLVSDESPFAKQFAQWLVSKEGQAVVIGFKKEGQQVYSGAP</sequence>
<dbReference type="InterPro" id="IPR024370">
    <property type="entry name" value="PBP_domain"/>
</dbReference>
<dbReference type="PANTHER" id="PTHR37945:SF1">
    <property type="entry name" value="EXTRACELLULAR TUNGSTATE BINDING PROTEIN"/>
    <property type="match status" value="1"/>
</dbReference>
<dbReference type="PANTHER" id="PTHR37945">
    <property type="entry name" value="EXTRACELLULAR TUNGSTATE BINDING PROTEIN"/>
    <property type="match status" value="1"/>
</dbReference>
<protein>
    <recommendedName>
        <fullName evidence="1">PBP domain-containing protein</fullName>
    </recommendedName>
</protein>
<evidence type="ECO:0000313" key="3">
    <source>
        <dbReference type="Proteomes" id="UP000034164"/>
    </source>
</evidence>
<gene>
    <name evidence="2" type="ORF">EMCG_05159</name>
</gene>
<organism evidence="2 3">
    <name type="scientific">[Emmonsia] crescens</name>
    <dbReference type="NCBI Taxonomy" id="73230"/>
    <lineage>
        <taxon>Eukaryota</taxon>
        <taxon>Fungi</taxon>
        <taxon>Dikarya</taxon>
        <taxon>Ascomycota</taxon>
        <taxon>Pezizomycotina</taxon>
        <taxon>Eurotiomycetes</taxon>
        <taxon>Eurotiomycetidae</taxon>
        <taxon>Onygenales</taxon>
        <taxon>Ajellomycetaceae</taxon>
        <taxon>Emergomyces</taxon>
    </lineage>
</organism>
<evidence type="ECO:0000259" key="1">
    <source>
        <dbReference type="Pfam" id="PF12849"/>
    </source>
</evidence>
<dbReference type="VEuPathDB" id="FungiDB:EMCG_05159"/>
<comment type="caution">
    <text evidence="2">The sequence shown here is derived from an EMBL/GenBank/DDBJ whole genome shotgun (WGS) entry which is preliminary data.</text>
</comment>
<dbReference type="SMART" id="SM00706">
    <property type="entry name" value="TECPR"/>
    <property type="match status" value="3"/>
</dbReference>